<evidence type="ECO:0000256" key="8">
    <source>
        <dbReference type="ARBA" id="ARBA00051875"/>
    </source>
</evidence>
<evidence type="ECO:0000256" key="7">
    <source>
        <dbReference type="ARBA" id="ARBA00023080"/>
    </source>
</evidence>
<evidence type="ECO:0000256" key="5">
    <source>
        <dbReference type="ARBA" id="ARBA00022801"/>
    </source>
</evidence>
<dbReference type="InterPro" id="IPR029001">
    <property type="entry name" value="ITPase-like_fam"/>
</dbReference>
<comment type="caution">
    <text evidence="12">The sequence shown here is derived from an EMBL/GenBank/DDBJ whole genome shotgun (WGS) entry which is preliminary data.</text>
</comment>
<feature type="binding site" evidence="10">
    <location>
        <begin position="8"/>
        <end position="13"/>
    </location>
    <ligand>
        <name>substrate</name>
    </ligand>
</feature>
<name>A0A3N1Y5P6_9GAMM</name>
<dbReference type="EC" id="3.6.1.66" evidence="10"/>
<dbReference type="GO" id="GO:0035870">
    <property type="term" value="F:dITP diphosphatase activity"/>
    <property type="evidence" value="ECO:0007669"/>
    <property type="project" value="UniProtKB-UniRule"/>
</dbReference>
<protein>
    <recommendedName>
        <fullName evidence="10">dITP/XTP pyrophosphatase</fullName>
        <ecNumber evidence="10">3.6.1.66</ecNumber>
    </recommendedName>
    <alternativeName>
        <fullName evidence="10">Non-canonical purine NTP pyrophosphatase</fullName>
    </alternativeName>
    <alternativeName>
        <fullName evidence="10">Non-standard purine NTP pyrophosphatase</fullName>
    </alternativeName>
    <alternativeName>
        <fullName evidence="10">Nucleoside-triphosphate diphosphatase</fullName>
    </alternativeName>
    <alternativeName>
        <fullName evidence="10">Nucleoside-triphosphate pyrophosphatase</fullName>
        <shortName evidence="10">NTPase</shortName>
    </alternativeName>
</protein>
<dbReference type="InterPro" id="IPR020922">
    <property type="entry name" value="dITP/XTP_pyrophosphatase"/>
</dbReference>
<evidence type="ECO:0000256" key="10">
    <source>
        <dbReference type="HAMAP-Rule" id="MF_01405"/>
    </source>
</evidence>
<dbReference type="PANTHER" id="PTHR11067:SF9">
    <property type="entry name" value="INOSINE TRIPHOSPHATE PYROPHOSPHATASE"/>
    <property type="match status" value="1"/>
</dbReference>
<comment type="similarity">
    <text evidence="1 10 11">Belongs to the HAM1 NTPase family.</text>
</comment>
<feature type="binding site" evidence="10">
    <location>
        <position position="177"/>
    </location>
    <ligand>
        <name>substrate</name>
    </ligand>
</feature>
<evidence type="ECO:0000256" key="2">
    <source>
        <dbReference type="ARBA" id="ARBA00011738"/>
    </source>
</evidence>
<proteinExistence type="inferred from homology"/>
<evidence type="ECO:0000313" key="12">
    <source>
        <dbReference type="EMBL" id="ROR34134.1"/>
    </source>
</evidence>
<dbReference type="SUPFAM" id="SSF52972">
    <property type="entry name" value="ITPase-like"/>
    <property type="match status" value="1"/>
</dbReference>
<comment type="cofactor">
    <cofactor evidence="10">
        <name>Mg(2+)</name>
        <dbReference type="ChEBI" id="CHEBI:18420"/>
    </cofactor>
    <text evidence="10">Binds 1 Mg(2+) ion per subunit.</text>
</comment>
<dbReference type="Pfam" id="PF01725">
    <property type="entry name" value="Ham1p_like"/>
    <property type="match status" value="1"/>
</dbReference>
<reference evidence="12 13" key="1">
    <citation type="submission" date="2018-11" db="EMBL/GenBank/DDBJ databases">
        <title>Genomic Encyclopedia of Type Strains, Phase IV (KMG-IV): sequencing the most valuable type-strain genomes for metagenomic binning, comparative biology and taxonomic classification.</title>
        <authorList>
            <person name="Goeker M."/>
        </authorList>
    </citation>
    <scope>NUCLEOTIDE SEQUENCE [LARGE SCALE GENOMIC DNA]</scope>
    <source>
        <strain evidence="12 13">DSM 100275</strain>
    </source>
</reference>
<evidence type="ECO:0000256" key="11">
    <source>
        <dbReference type="RuleBase" id="RU003781"/>
    </source>
</evidence>
<dbReference type="GO" id="GO:0005829">
    <property type="term" value="C:cytosol"/>
    <property type="evidence" value="ECO:0007669"/>
    <property type="project" value="TreeGrafter"/>
</dbReference>
<dbReference type="GO" id="GO:0017111">
    <property type="term" value="F:ribonucleoside triphosphate phosphatase activity"/>
    <property type="evidence" value="ECO:0007669"/>
    <property type="project" value="InterPro"/>
</dbReference>
<keyword evidence="4 10" id="KW-0547">Nucleotide-binding</keyword>
<evidence type="ECO:0000256" key="4">
    <source>
        <dbReference type="ARBA" id="ARBA00022741"/>
    </source>
</evidence>
<comment type="function">
    <text evidence="10">Pyrophosphatase that catalyzes the hydrolysis of nucleoside triphosphates to their monophosphate derivatives, with a high preference for the non-canonical purine nucleotides XTP (xanthosine triphosphate), dITP (deoxyinosine triphosphate) and ITP. Seems to function as a house-cleaning enzyme that removes non-canonical purine nucleotides from the nucleotide pool, thus preventing their incorporation into DNA/RNA and avoiding chromosomal lesions.</text>
</comment>
<comment type="catalytic activity">
    <reaction evidence="10">
        <text>ITP + H2O = IMP + diphosphate + H(+)</text>
        <dbReference type="Rhea" id="RHEA:29399"/>
        <dbReference type="ChEBI" id="CHEBI:15377"/>
        <dbReference type="ChEBI" id="CHEBI:15378"/>
        <dbReference type="ChEBI" id="CHEBI:33019"/>
        <dbReference type="ChEBI" id="CHEBI:58053"/>
        <dbReference type="ChEBI" id="CHEBI:61402"/>
        <dbReference type="EC" id="3.6.1.66"/>
    </reaction>
</comment>
<dbReference type="HAMAP" id="MF_01405">
    <property type="entry name" value="Non_canon_purine_NTPase"/>
    <property type="match status" value="1"/>
</dbReference>
<dbReference type="FunFam" id="3.90.950.10:FF:000001">
    <property type="entry name" value="dITP/XTP pyrophosphatase"/>
    <property type="match status" value="1"/>
</dbReference>
<feature type="active site" description="Proton acceptor" evidence="10">
    <location>
        <position position="69"/>
    </location>
</feature>
<gene>
    <name evidence="12" type="ORF">EDC57_0029</name>
</gene>
<dbReference type="Gene3D" id="3.90.950.10">
    <property type="match status" value="1"/>
</dbReference>
<dbReference type="GO" id="GO:0046872">
    <property type="term" value="F:metal ion binding"/>
    <property type="evidence" value="ECO:0007669"/>
    <property type="project" value="UniProtKB-KW"/>
</dbReference>
<comment type="catalytic activity">
    <reaction evidence="8 10">
        <text>dITP + H2O = dIMP + diphosphate + H(+)</text>
        <dbReference type="Rhea" id="RHEA:28342"/>
        <dbReference type="ChEBI" id="CHEBI:15377"/>
        <dbReference type="ChEBI" id="CHEBI:15378"/>
        <dbReference type="ChEBI" id="CHEBI:33019"/>
        <dbReference type="ChEBI" id="CHEBI:61194"/>
        <dbReference type="ChEBI" id="CHEBI:61382"/>
        <dbReference type="EC" id="3.6.1.66"/>
    </reaction>
</comment>
<dbReference type="GO" id="GO:0009117">
    <property type="term" value="P:nucleotide metabolic process"/>
    <property type="evidence" value="ECO:0007669"/>
    <property type="project" value="UniProtKB-KW"/>
</dbReference>
<keyword evidence="5 10" id="KW-0378">Hydrolase</keyword>
<keyword evidence="3 10" id="KW-0479">Metal-binding</keyword>
<dbReference type="InterPro" id="IPR002637">
    <property type="entry name" value="RdgB/HAM1"/>
</dbReference>
<evidence type="ECO:0000256" key="3">
    <source>
        <dbReference type="ARBA" id="ARBA00022723"/>
    </source>
</evidence>
<dbReference type="GO" id="GO:0000166">
    <property type="term" value="F:nucleotide binding"/>
    <property type="evidence" value="ECO:0007669"/>
    <property type="project" value="UniProtKB-KW"/>
</dbReference>
<evidence type="ECO:0000313" key="13">
    <source>
        <dbReference type="Proteomes" id="UP000276634"/>
    </source>
</evidence>
<dbReference type="NCBIfam" id="TIGR00042">
    <property type="entry name" value="RdgB/HAM1 family non-canonical purine NTP pyrophosphatase"/>
    <property type="match status" value="1"/>
</dbReference>
<dbReference type="EMBL" id="RJVI01000001">
    <property type="protein sequence ID" value="ROR34134.1"/>
    <property type="molecule type" value="Genomic_DNA"/>
</dbReference>
<feature type="binding site" evidence="10">
    <location>
        <position position="70"/>
    </location>
    <ligand>
        <name>substrate</name>
    </ligand>
</feature>
<keyword evidence="7 10" id="KW-0546">Nucleotide metabolism</keyword>
<dbReference type="Proteomes" id="UP000276634">
    <property type="component" value="Unassembled WGS sequence"/>
</dbReference>
<dbReference type="OrthoDB" id="9807456at2"/>
<keyword evidence="6 10" id="KW-0460">Magnesium</keyword>
<sequence>MTRVVLATGNRGKVRELAPALAELGIELVGQGELGIGAAAETAPTFVENALLKARHAAQAAGLPALADDSGLLVDALGGAPGIHSARYAGPDADDEANNRRLLEALAGVPWARRTARFHCVLVYLRHAADPTPVIAEGSWAGRIAEAPRGANGFGYDPLFWLDERGCTSAELAPEEKDRVSHRGQALARLVERLRALA</sequence>
<comment type="catalytic activity">
    <reaction evidence="9 10">
        <text>XTP + H2O = XMP + diphosphate + H(+)</text>
        <dbReference type="Rhea" id="RHEA:28610"/>
        <dbReference type="ChEBI" id="CHEBI:15377"/>
        <dbReference type="ChEBI" id="CHEBI:15378"/>
        <dbReference type="ChEBI" id="CHEBI:33019"/>
        <dbReference type="ChEBI" id="CHEBI:57464"/>
        <dbReference type="ChEBI" id="CHEBI:61314"/>
        <dbReference type="EC" id="3.6.1.66"/>
    </reaction>
</comment>
<organism evidence="12 13">
    <name type="scientific">Inmirania thermothiophila</name>
    <dbReference type="NCBI Taxonomy" id="1750597"/>
    <lineage>
        <taxon>Bacteria</taxon>
        <taxon>Pseudomonadati</taxon>
        <taxon>Pseudomonadota</taxon>
        <taxon>Gammaproteobacteria</taxon>
        <taxon>Chromatiales</taxon>
        <taxon>Ectothiorhodospiraceae</taxon>
        <taxon>Inmirania</taxon>
    </lineage>
</organism>
<dbReference type="PANTHER" id="PTHR11067">
    <property type="entry name" value="INOSINE TRIPHOSPHATE PYROPHOSPHATASE/HAM1 PROTEIN"/>
    <property type="match status" value="1"/>
</dbReference>
<evidence type="ECO:0000256" key="6">
    <source>
        <dbReference type="ARBA" id="ARBA00022842"/>
    </source>
</evidence>
<feature type="binding site" evidence="10">
    <location>
        <begin position="154"/>
        <end position="157"/>
    </location>
    <ligand>
        <name>substrate</name>
    </ligand>
</feature>
<accession>A0A3N1Y5P6</accession>
<dbReference type="CDD" id="cd00515">
    <property type="entry name" value="HAM1"/>
    <property type="match status" value="1"/>
</dbReference>
<dbReference type="GO" id="GO:0036222">
    <property type="term" value="F:XTP diphosphatase activity"/>
    <property type="evidence" value="ECO:0007669"/>
    <property type="project" value="UniProtKB-UniRule"/>
</dbReference>
<comment type="subunit">
    <text evidence="2 10">Homodimer.</text>
</comment>
<evidence type="ECO:0000256" key="1">
    <source>
        <dbReference type="ARBA" id="ARBA00008023"/>
    </source>
</evidence>
<dbReference type="GO" id="GO:0009146">
    <property type="term" value="P:purine nucleoside triphosphate catabolic process"/>
    <property type="evidence" value="ECO:0007669"/>
    <property type="project" value="UniProtKB-UniRule"/>
</dbReference>
<evidence type="ECO:0000256" key="9">
    <source>
        <dbReference type="ARBA" id="ARBA00052017"/>
    </source>
</evidence>
<feature type="binding site" evidence="10">
    <location>
        <position position="69"/>
    </location>
    <ligand>
        <name>Mg(2+)</name>
        <dbReference type="ChEBI" id="CHEBI:18420"/>
    </ligand>
</feature>
<comment type="caution">
    <text evidence="10">Lacks conserved residue(s) required for the propagation of feature annotation.</text>
</comment>
<dbReference type="AlphaFoldDB" id="A0A3N1Y5P6"/>
<dbReference type="GO" id="GO:0036220">
    <property type="term" value="F:ITP diphosphatase activity"/>
    <property type="evidence" value="ECO:0007669"/>
    <property type="project" value="UniProtKB-UniRule"/>
</dbReference>
<feature type="binding site" evidence="10">
    <location>
        <begin position="182"/>
        <end position="183"/>
    </location>
    <ligand>
        <name>substrate</name>
    </ligand>
</feature>
<keyword evidence="13" id="KW-1185">Reference proteome</keyword>